<comment type="similarity">
    <text evidence="1 7">Belongs to the cytochrome P450 family.</text>
</comment>
<evidence type="ECO:0000256" key="6">
    <source>
        <dbReference type="ARBA" id="ARBA00023033"/>
    </source>
</evidence>
<evidence type="ECO:0000256" key="4">
    <source>
        <dbReference type="ARBA" id="ARBA00023002"/>
    </source>
</evidence>
<dbReference type="PANTHER" id="PTHR47947:SF39">
    <property type="entry name" value="CYTOCHROME P450"/>
    <property type="match status" value="1"/>
</dbReference>
<dbReference type="GO" id="GO:0004497">
    <property type="term" value="F:monooxygenase activity"/>
    <property type="evidence" value="ECO:0007669"/>
    <property type="project" value="UniProtKB-KW"/>
</dbReference>
<dbReference type="Gene3D" id="1.10.630.10">
    <property type="entry name" value="Cytochrome P450"/>
    <property type="match status" value="3"/>
</dbReference>
<dbReference type="AlphaFoldDB" id="A0AAV1RQV0"/>
<protein>
    <recommendedName>
        <fullName evidence="10">Cytochrome P450</fullName>
    </recommendedName>
</protein>
<dbReference type="SUPFAM" id="SSF48264">
    <property type="entry name" value="Cytochrome P450"/>
    <property type="match status" value="2"/>
</dbReference>
<evidence type="ECO:0000256" key="2">
    <source>
        <dbReference type="ARBA" id="ARBA00022617"/>
    </source>
</evidence>
<keyword evidence="6 7" id="KW-0503">Monooxygenase</keyword>
<dbReference type="InterPro" id="IPR017972">
    <property type="entry name" value="Cyt_P450_CS"/>
</dbReference>
<evidence type="ECO:0000256" key="7">
    <source>
        <dbReference type="RuleBase" id="RU000461"/>
    </source>
</evidence>
<dbReference type="InterPro" id="IPR036396">
    <property type="entry name" value="Cyt_P450_sf"/>
</dbReference>
<dbReference type="GO" id="GO:0020037">
    <property type="term" value="F:heme binding"/>
    <property type="evidence" value="ECO:0007669"/>
    <property type="project" value="InterPro"/>
</dbReference>
<keyword evidence="3 7" id="KW-0479">Metal-binding</keyword>
<evidence type="ECO:0000256" key="5">
    <source>
        <dbReference type="ARBA" id="ARBA00023004"/>
    </source>
</evidence>
<dbReference type="InterPro" id="IPR050651">
    <property type="entry name" value="Plant_Cytochrome_P450_Monoox"/>
</dbReference>
<evidence type="ECO:0000256" key="1">
    <source>
        <dbReference type="ARBA" id="ARBA00010617"/>
    </source>
</evidence>
<dbReference type="GO" id="GO:0005506">
    <property type="term" value="F:iron ion binding"/>
    <property type="evidence" value="ECO:0007669"/>
    <property type="project" value="InterPro"/>
</dbReference>
<keyword evidence="2 7" id="KW-0349">Heme</keyword>
<dbReference type="PANTHER" id="PTHR47947">
    <property type="entry name" value="CYTOCHROME P450 82C3-RELATED"/>
    <property type="match status" value="1"/>
</dbReference>
<evidence type="ECO:0000313" key="9">
    <source>
        <dbReference type="Proteomes" id="UP001314170"/>
    </source>
</evidence>
<gene>
    <name evidence="8" type="ORF">DCAF_LOCUS13740</name>
</gene>
<comment type="caution">
    <text evidence="8">The sequence shown here is derived from an EMBL/GenBank/DDBJ whole genome shotgun (WGS) entry which is preliminary data.</text>
</comment>
<name>A0AAV1RQV0_9ROSI</name>
<dbReference type="Proteomes" id="UP001314170">
    <property type="component" value="Unassembled WGS sequence"/>
</dbReference>
<dbReference type="EMBL" id="CAWUPB010001156">
    <property type="protein sequence ID" value="CAK7338692.1"/>
    <property type="molecule type" value="Genomic_DNA"/>
</dbReference>
<proteinExistence type="inferred from homology"/>
<organism evidence="8 9">
    <name type="scientific">Dovyalis caffra</name>
    <dbReference type="NCBI Taxonomy" id="77055"/>
    <lineage>
        <taxon>Eukaryota</taxon>
        <taxon>Viridiplantae</taxon>
        <taxon>Streptophyta</taxon>
        <taxon>Embryophyta</taxon>
        <taxon>Tracheophyta</taxon>
        <taxon>Spermatophyta</taxon>
        <taxon>Magnoliopsida</taxon>
        <taxon>eudicotyledons</taxon>
        <taxon>Gunneridae</taxon>
        <taxon>Pentapetalae</taxon>
        <taxon>rosids</taxon>
        <taxon>fabids</taxon>
        <taxon>Malpighiales</taxon>
        <taxon>Salicaceae</taxon>
        <taxon>Flacourtieae</taxon>
        <taxon>Dovyalis</taxon>
    </lineage>
</organism>
<keyword evidence="9" id="KW-1185">Reference proteome</keyword>
<dbReference type="PROSITE" id="PS00086">
    <property type="entry name" value="CYTOCHROME_P450"/>
    <property type="match status" value="1"/>
</dbReference>
<accession>A0AAV1RQV0</accession>
<evidence type="ECO:0000256" key="3">
    <source>
        <dbReference type="ARBA" id="ARBA00022723"/>
    </source>
</evidence>
<reference evidence="8 9" key="1">
    <citation type="submission" date="2024-01" db="EMBL/GenBank/DDBJ databases">
        <authorList>
            <person name="Waweru B."/>
        </authorList>
    </citation>
    <scope>NUCLEOTIDE SEQUENCE [LARGE SCALE GENOMIC DNA]</scope>
</reference>
<evidence type="ECO:0000313" key="8">
    <source>
        <dbReference type="EMBL" id="CAK7338692.1"/>
    </source>
</evidence>
<evidence type="ECO:0008006" key="10">
    <source>
        <dbReference type="Google" id="ProtNLM"/>
    </source>
</evidence>
<keyword evidence="4 7" id="KW-0560">Oxidoreductase</keyword>
<dbReference type="PRINTS" id="PR00463">
    <property type="entry name" value="EP450I"/>
</dbReference>
<dbReference type="InterPro" id="IPR001128">
    <property type="entry name" value="Cyt_P450"/>
</dbReference>
<dbReference type="FunFam" id="1.10.630.10:FF:000026">
    <property type="entry name" value="Cytochrome P450 82C4"/>
    <property type="match status" value="1"/>
</dbReference>
<sequence length="545" mass="61053">MIIDPHVTLGWLADKYGPIFTIRLGVHQALVPYNTWVTTLSCLDLHFMVNVGVNAQDYNLRTTFKLPAGVTEAWKRYCGAGVVADEKEARQCQEAMREFFHLLGLYVVRDAIPFLGWLDVNGSEKAMKRTSEKLDDIVSKWLEENRTERSGSGEEDFMDTMLSILEDTEFEGIDSDTRSNSSKTKLAPEAGGAWPIIGHLPLLAGSELPHIRLGALANKYGPIFTIRIGMYPALVVSSWELAKEIFTTNDAIVSSRPKRTGAKILGHNYANFGFSPYGEFWRGMRKITASELLSNRRLEQLKHVRTSEVEVSVKDLYKLWYSKDKNEATQVTAELKQWVGDINLNVILRMIAGKRYYGAGVVTDENEAGRCQRAMREFFHLTGLFVLRDAVPFLGWLDWGGHEKAMKKNAEELDSIVDQWLEEHRRKKDSAGESVNKEEDFMDVLLYALDGINLAGYDADTVRKATSLGQHFELLPFGAGRRACPGMNFGLQMSHLVLASFLQAFEVSPLSNAPIDMTATAGLTSSKATPLEVLIKPRLPASVYE</sequence>
<dbReference type="Pfam" id="PF00067">
    <property type="entry name" value="p450"/>
    <property type="match status" value="2"/>
</dbReference>
<dbReference type="GO" id="GO:0016705">
    <property type="term" value="F:oxidoreductase activity, acting on paired donors, with incorporation or reduction of molecular oxygen"/>
    <property type="evidence" value="ECO:0007669"/>
    <property type="project" value="InterPro"/>
</dbReference>
<dbReference type="InterPro" id="IPR002401">
    <property type="entry name" value="Cyt_P450_E_grp-I"/>
</dbReference>
<keyword evidence="5 7" id="KW-0408">Iron</keyword>